<dbReference type="Pfam" id="PF01464">
    <property type="entry name" value="SLT"/>
    <property type="match status" value="1"/>
</dbReference>
<comment type="caution">
    <text evidence="3">The sequence shown here is derived from an EMBL/GenBank/DDBJ whole genome shotgun (WGS) entry which is preliminary data.</text>
</comment>
<dbReference type="InterPro" id="IPR023346">
    <property type="entry name" value="Lysozyme-like_dom_sf"/>
</dbReference>
<proteinExistence type="predicted"/>
<dbReference type="SUPFAM" id="SSF53474">
    <property type="entry name" value="alpha/beta-Hydrolases"/>
    <property type="match status" value="1"/>
</dbReference>
<gene>
    <name evidence="3" type="ORF">A4H97_10685</name>
</gene>
<dbReference type="Gene3D" id="3.40.50.1820">
    <property type="entry name" value="alpha/beta hydrolase"/>
    <property type="match status" value="1"/>
</dbReference>
<feature type="domain" description="Transglycosylase SLT" evidence="2">
    <location>
        <begin position="313"/>
        <end position="425"/>
    </location>
</feature>
<organism evidence="3 4">
    <name type="scientific">Niastella yeongjuensis</name>
    <dbReference type="NCBI Taxonomy" id="354355"/>
    <lineage>
        <taxon>Bacteria</taxon>
        <taxon>Pseudomonadati</taxon>
        <taxon>Bacteroidota</taxon>
        <taxon>Chitinophagia</taxon>
        <taxon>Chitinophagales</taxon>
        <taxon>Chitinophagaceae</taxon>
        <taxon>Niastella</taxon>
    </lineage>
</organism>
<dbReference type="Proteomes" id="UP000192610">
    <property type="component" value="Unassembled WGS sequence"/>
</dbReference>
<keyword evidence="4" id="KW-1185">Reference proteome</keyword>
<dbReference type="Gene3D" id="1.10.530.10">
    <property type="match status" value="1"/>
</dbReference>
<reference evidence="4" key="1">
    <citation type="submission" date="2016-04" db="EMBL/GenBank/DDBJ databases">
        <authorList>
            <person name="Chen L."/>
            <person name="Zhuang W."/>
            <person name="Wang G."/>
        </authorList>
    </citation>
    <scope>NUCLEOTIDE SEQUENCE [LARGE SCALE GENOMIC DNA]</scope>
    <source>
        <strain evidence="4">17621</strain>
    </source>
</reference>
<evidence type="ECO:0000313" key="4">
    <source>
        <dbReference type="Proteomes" id="UP000192610"/>
    </source>
</evidence>
<dbReference type="OrthoDB" id="9815195at2"/>
<dbReference type="EMBL" id="LVXG01000034">
    <property type="protein sequence ID" value="OQP44819.1"/>
    <property type="molecule type" value="Genomic_DNA"/>
</dbReference>
<sequence>MNQYTASLEVFETSGDEPTPRPTPTPAPAFEEYSPFQGEEFETEEWEEPESEEEDYRGQPEWEEEITPATVPDLYNHLGLAARALPLDVFRIAINGYNALNNRGALKNIDILTIVDFNQPATQKRMYIINLTQQKLILQCKVAHGKNSSDPSNGAISNRFSNDIGSNQSSLGFYVTLSTYQGKHGLSLQLEGMEPGFNNNAKRRKIVVHGASYVNEDDNKAAGRSWGCPAIDNNLVQPVINTIKGGSCFFIFFRNAAYLKDSTFAGGSTAANTPGFMKTILTSAIGGVTQSAVKKAKGVDPKVVANIRKYDEPINRLSKASGLDPNIVRGIIAAESGGNANAGAGKSGYKGLMQAERTPDQLTPAISLETGIKKYQNFKGYIKKGLDLLHIPFPALSEDAYAQMVLACYNAGHVTVIKAMQYASQAGEPGNWLKPEYYQRALLFTGAYDLYDNCTRSASPGDIATAKKQKAAFRFKKGKGAAAWYKQPDPSAWGTVTGTLSPVLQCWIQTKRSNTPHYLDVFLQYYRYFAGTPTQQEYEWSGEEEAFDREAPVTSFETEENELQFYGPEYFDGEEETEDYEQTFYEYYDEAESEETANETEEEWEELNELEEESFEHLSFPESEIPQVTAPPLLGKDTSVPGVTCYVTINIGKANYPLTKTGIYVPAHFNAAQPVTIILYLHGMTGEFPGATAQIDRYWSLTKPKYDFRLREEVNSAGKNCILVAPSMGNSPNAYTNTLSGKAGGLDQYLQQVLAAINTYIMPGFGSKTIDINNLIIAAHSAGGSQMRKIVTTANPVFGNRITECWGFDSLYGGETKWCQWAKRNASKKLILYYLGSTQAHCKLLQNMANKNGVNNIYMKRSTAANHYLVPKEHLKQRIVQMTNW</sequence>
<dbReference type="InterPro" id="IPR032676">
    <property type="entry name" value="YkuD_2"/>
</dbReference>
<dbReference type="STRING" id="354355.SAMN05660816_05961"/>
<dbReference type="PANTHER" id="PTHR38477:SF1">
    <property type="entry name" value="MUREIN L,D-TRANSPEPTIDASE CATALYTIC DOMAIN FAMILY PROTEIN"/>
    <property type="match status" value="1"/>
</dbReference>
<evidence type="ECO:0000259" key="2">
    <source>
        <dbReference type="Pfam" id="PF01464"/>
    </source>
</evidence>
<dbReference type="InterPro" id="IPR029058">
    <property type="entry name" value="AB_hydrolase_fold"/>
</dbReference>
<dbReference type="RefSeq" id="WP_081202873.1">
    <property type="nucleotide sequence ID" value="NZ_FOCZ01000016.1"/>
</dbReference>
<feature type="compositionally biased region" description="Acidic residues" evidence="1">
    <location>
        <begin position="39"/>
        <end position="62"/>
    </location>
</feature>
<dbReference type="Pfam" id="PF13645">
    <property type="entry name" value="YkuD_2"/>
    <property type="match status" value="1"/>
</dbReference>
<name>A0A1V9EFA4_9BACT</name>
<dbReference type="AlphaFoldDB" id="A0A1V9EFA4"/>
<protein>
    <recommendedName>
        <fullName evidence="2">Transglycosylase SLT domain-containing protein</fullName>
    </recommendedName>
</protein>
<accession>A0A1V9EFA4</accession>
<dbReference type="InterPro" id="IPR008258">
    <property type="entry name" value="Transglycosylase_SLT_dom_1"/>
</dbReference>
<feature type="region of interest" description="Disordered" evidence="1">
    <location>
        <begin position="1"/>
        <end position="62"/>
    </location>
</feature>
<evidence type="ECO:0000313" key="3">
    <source>
        <dbReference type="EMBL" id="OQP44819.1"/>
    </source>
</evidence>
<dbReference type="PANTHER" id="PTHR38477">
    <property type="entry name" value="HYPOTHETICAL EXPORTED PROTEIN"/>
    <property type="match status" value="1"/>
</dbReference>
<dbReference type="SUPFAM" id="SSF53955">
    <property type="entry name" value="Lysozyme-like"/>
    <property type="match status" value="1"/>
</dbReference>
<evidence type="ECO:0000256" key="1">
    <source>
        <dbReference type="SAM" id="MobiDB-lite"/>
    </source>
</evidence>